<dbReference type="AlphaFoldDB" id="A0A918VSN1"/>
<name>A0A918VSN1_9HYPH</name>
<dbReference type="EMBL" id="BMZE01000001">
    <property type="protein sequence ID" value="GHA19249.1"/>
    <property type="molecule type" value="Genomic_DNA"/>
</dbReference>
<dbReference type="RefSeq" id="WP_189424491.1">
    <property type="nucleotide sequence ID" value="NZ_BMZE01000001.1"/>
</dbReference>
<evidence type="ECO:0000313" key="2">
    <source>
        <dbReference type="Proteomes" id="UP000646579"/>
    </source>
</evidence>
<gene>
    <name evidence="1" type="ORF">GCM10007989_13430</name>
</gene>
<accession>A0A918VSN1</accession>
<dbReference type="Proteomes" id="UP000646579">
    <property type="component" value="Unassembled WGS sequence"/>
</dbReference>
<comment type="caution">
    <text evidence="1">The sequence shown here is derived from an EMBL/GenBank/DDBJ whole genome shotgun (WGS) entry which is preliminary data.</text>
</comment>
<reference evidence="1" key="1">
    <citation type="journal article" date="2014" name="Int. J. Syst. Evol. Microbiol.">
        <title>Complete genome sequence of Corynebacterium casei LMG S-19264T (=DSM 44701T), isolated from a smear-ripened cheese.</title>
        <authorList>
            <consortium name="US DOE Joint Genome Institute (JGI-PGF)"/>
            <person name="Walter F."/>
            <person name="Albersmeier A."/>
            <person name="Kalinowski J."/>
            <person name="Ruckert C."/>
        </authorList>
    </citation>
    <scope>NUCLEOTIDE SEQUENCE</scope>
    <source>
        <strain evidence="1">KCTC 32437</strain>
    </source>
</reference>
<sequence length="194" mass="22343">MTLYHSCSEKPEVGNHMLFDRFVFFTGYHQQTRGSMVFKLEDTDQFDIIDVSTIFDDSDDFTDEQAEAIDKLIQRAKKIVKRETGYTVSDATAKGLIDQSISIEDHEELIIDIFKIDEDEFEDRMSYLTEIQYRSDTFDVDWSPEAAWQLQMLGCQAARALGFDGVELQDEMGNSTAIWLEGKDDLLIECTDDE</sequence>
<organism evidence="1 2">
    <name type="scientific">Devosia pacifica</name>
    <dbReference type="NCBI Taxonomy" id="1335967"/>
    <lineage>
        <taxon>Bacteria</taxon>
        <taxon>Pseudomonadati</taxon>
        <taxon>Pseudomonadota</taxon>
        <taxon>Alphaproteobacteria</taxon>
        <taxon>Hyphomicrobiales</taxon>
        <taxon>Devosiaceae</taxon>
        <taxon>Devosia</taxon>
    </lineage>
</organism>
<keyword evidence="2" id="KW-1185">Reference proteome</keyword>
<proteinExistence type="predicted"/>
<protein>
    <submittedName>
        <fullName evidence="1">Uncharacterized protein</fullName>
    </submittedName>
</protein>
<evidence type="ECO:0000313" key="1">
    <source>
        <dbReference type="EMBL" id="GHA19249.1"/>
    </source>
</evidence>
<reference evidence="1" key="2">
    <citation type="submission" date="2020-09" db="EMBL/GenBank/DDBJ databases">
        <authorList>
            <person name="Sun Q."/>
            <person name="Kim S."/>
        </authorList>
    </citation>
    <scope>NUCLEOTIDE SEQUENCE</scope>
    <source>
        <strain evidence="1">KCTC 32437</strain>
    </source>
</reference>